<comment type="similarity">
    <text evidence="1 2">Belongs to the enoyl-CoA hydratase/isomerase family.</text>
</comment>
<dbReference type="OrthoDB" id="7619812at2"/>
<name>A0A1N7N246_9RHOB</name>
<sequence>MHDHLRLERQAGLLTVTLNRPAQRNAMTPGMTQALSMALADAAEDPAVRAVILTGAGGHFCVGGDVKSMNATSAQHSGTGARIHSLRDRMSASWYLHTMPKPTIAAIEGAAAGAGLALALACDLRICALDAKLTTAFAKVALSGDFGGSYFMSRILGTALAREHYLLSPILTGAEAKALGLVTRAVPAQEVQGLAQSLGETLATGPTLTYARMKQNLALAAGGGTLAECLDQEARNHILSMATQDHRAAAAAFVDKRPPVFSGT</sequence>
<dbReference type="Proteomes" id="UP000186141">
    <property type="component" value="Unassembled WGS sequence"/>
</dbReference>
<dbReference type="Pfam" id="PF00378">
    <property type="entry name" value="ECH_1"/>
    <property type="match status" value="1"/>
</dbReference>
<reference evidence="3 4" key="1">
    <citation type="submission" date="2017-01" db="EMBL/GenBank/DDBJ databases">
        <authorList>
            <person name="Mah S.A."/>
            <person name="Swanson W.J."/>
            <person name="Moy G.W."/>
            <person name="Vacquier V.D."/>
        </authorList>
    </citation>
    <scope>NUCLEOTIDE SEQUENCE [LARGE SCALE GENOMIC DNA]</scope>
    <source>
        <strain evidence="3 4">DSM 26375</strain>
    </source>
</reference>
<dbReference type="AlphaFoldDB" id="A0A1N7N246"/>
<gene>
    <name evidence="3" type="ORF">SAMN05421774_10347</name>
</gene>
<dbReference type="PANTHER" id="PTHR43459:SF1">
    <property type="entry name" value="EG:BACN32G11.4 PROTEIN"/>
    <property type="match status" value="1"/>
</dbReference>
<dbReference type="SUPFAM" id="SSF52096">
    <property type="entry name" value="ClpP/crotonase"/>
    <property type="match status" value="1"/>
</dbReference>
<dbReference type="STRING" id="1086013.SAMN05421774_10347"/>
<dbReference type="GO" id="GO:0003824">
    <property type="term" value="F:catalytic activity"/>
    <property type="evidence" value="ECO:0007669"/>
    <property type="project" value="InterPro"/>
</dbReference>
<dbReference type="RefSeq" id="WP_076530358.1">
    <property type="nucleotide sequence ID" value="NZ_BMEH01000003.1"/>
</dbReference>
<dbReference type="Gene3D" id="3.90.226.10">
    <property type="entry name" value="2-enoyl-CoA Hydratase, Chain A, domain 1"/>
    <property type="match status" value="1"/>
</dbReference>
<dbReference type="PROSITE" id="PS00166">
    <property type="entry name" value="ENOYL_COA_HYDRATASE"/>
    <property type="match status" value="1"/>
</dbReference>
<dbReference type="InterPro" id="IPR014748">
    <property type="entry name" value="Enoyl-CoA_hydra_C"/>
</dbReference>
<dbReference type="EMBL" id="FTOT01000003">
    <property type="protein sequence ID" value="SIS92199.1"/>
    <property type="molecule type" value="Genomic_DNA"/>
</dbReference>
<evidence type="ECO:0000313" key="3">
    <source>
        <dbReference type="EMBL" id="SIS92199.1"/>
    </source>
</evidence>
<dbReference type="Gene3D" id="1.10.12.10">
    <property type="entry name" value="Lyase 2-enoyl-coa Hydratase, Chain A, domain 2"/>
    <property type="match status" value="1"/>
</dbReference>
<evidence type="ECO:0000256" key="2">
    <source>
        <dbReference type="RuleBase" id="RU003707"/>
    </source>
</evidence>
<organism evidence="3 4">
    <name type="scientific">Gemmobacter megaterium</name>
    <dbReference type="NCBI Taxonomy" id="1086013"/>
    <lineage>
        <taxon>Bacteria</taxon>
        <taxon>Pseudomonadati</taxon>
        <taxon>Pseudomonadota</taxon>
        <taxon>Alphaproteobacteria</taxon>
        <taxon>Rhodobacterales</taxon>
        <taxon>Paracoccaceae</taxon>
        <taxon>Gemmobacter</taxon>
    </lineage>
</organism>
<dbReference type="InterPro" id="IPR029045">
    <property type="entry name" value="ClpP/crotonase-like_dom_sf"/>
</dbReference>
<evidence type="ECO:0000313" key="4">
    <source>
        <dbReference type="Proteomes" id="UP000186141"/>
    </source>
</evidence>
<proteinExistence type="inferred from homology"/>
<accession>A0A1N7N246</accession>
<protein>
    <submittedName>
        <fullName evidence="3">Enoyl-CoA hydratase</fullName>
    </submittedName>
</protein>
<dbReference type="CDD" id="cd06558">
    <property type="entry name" value="crotonase-like"/>
    <property type="match status" value="1"/>
</dbReference>
<dbReference type="InterPro" id="IPR001753">
    <property type="entry name" value="Enoyl-CoA_hydra/iso"/>
</dbReference>
<evidence type="ECO:0000256" key="1">
    <source>
        <dbReference type="ARBA" id="ARBA00005254"/>
    </source>
</evidence>
<keyword evidence="4" id="KW-1185">Reference proteome</keyword>
<dbReference type="InterPro" id="IPR018376">
    <property type="entry name" value="Enoyl-CoA_hyd/isom_CS"/>
</dbReference>
<dbReference type="PANTHER" id="PTHR43459">
    <property type="entry name" value="ENOYL-COA HYDRATASE"/>
    <property type="match status" value="1"/>
</dbReference>